<evidence type="ECO:0000256" key="5">
    <source>
        <dbReference type="ARBA" id="ARBA00023136"/>
    </source>
</evidence>
<keyword evidence="7" id="KW-0325">Glycoprotein</keyword>
<dbReference type="PANTHER" id="PTHR33021:SF44">
    <property type="entry name" value="EARLY NODULIN-LIKE PROTEIN 8"/>
    <property type="match status" value="1"/>
</dbReference>
<dbReference type="GO" id="GO:0005886">
    <property type="term" value="C:plasma membrane"/>
    <property type="evidence" value="ECO:0007669"/>
    <property type="project" value="UniProtKB-SubCell"/>
</dbReference>
<dbReference type="FunFam" id="2.60.40.420:FF:000010">
    <property type="entry name" value="Early nodulin-like protein 1"/>
    <property type="match status" value="1"/>
</dbReference>
<keyword evidence="4 10" id="KW-0732">Signal</keyword>
<dbReference type="OrthoDB" id="782862at2759"/>
<accession>A0A9Q1JKW5</accession>
<keyword evidence="5" id="KW-0472">Membrane</keyword>
<feature type="domain" description="Phytocyanin" evidence="11">
    <location>
        <begin position="28"/>
        <end position="132"/>
    </location>
</feature>
<feature type="signal peptide" evidence="10">
    <location>
        <begin position="1"/>
        <end position="21"/>
    </location>
</feature>
<name>A0A9Q1JKW5_9CARY</name>
<comment type="subcellular location">
    <subcellularLocation>
        <location evidence="1">Cell membrane</location>
        <topology evidence="1">Lipid-anchor</topology>
        <topology evidence="1">GPI-anchor</topology>
    </subcellularLocation>
</comment>
<evidence type="ECO:0000256" key="7">
    <source>
        <dbReference type="ARBA" id="ARBA00023180"/>
    </source>
</evidence>
<dbReference type="EMBL" id="JAKOGI010001774">
    <property type="protein sequence ID" value="KAJ8424101.1"/>
    <property type="molecule type" value="Genomic_DNA"/>
</dbReference>
<dbReference type="Proteomes" id="UP001153076">
    <property type="component" value="Unassembled WGS sequence"/>
</dbReference>
<dbReference type="GO" id="GO:0009055">
    <property type="term" value="F:electron transfer activity"/>
    <property type="evidence" value="ECO:0007669"/>
    <property type="project" value="InterPro"/>
</dbReference>
<evidence type="ECO:0000259" key="11">
    <source>
        <dbReference type="PROSITE" id="PS51485"/>
    </source>
</evidence>
<comment type="similarity">
    <text evidence="9">Belongs to the early nodulin-like (ENODL) family.</text>
</comment>
<dbReference type="InterPro" id="IPR041846">
    <property type="entry name" value="ENL_dom"/>
</dbReference>
<dbReference type="PROSITE" id="PS51485">
    <property type="entry name" value="PHYTOCYANIN"/>
    <property type="match status" value="1"/>
</dbReference>
<dbReference type="PANTHER" id="PTHR33021">
    <property type="entry name" value="BLUE COPPER PROTEIN"/>
    <property type="match status" value="1"/>
</dbReference>
<organism evidence="12 13">
    <name type="scientific">Carnegiea gigantea</name>
    <dbReference type="NCBI Taxonomy" id="171969"/>
    <lineage>
        <taxon>Eukaryota</taxon>
        <taxon>Viridiplantae</taxon>
        <taxon>Streptophyta</taxon>
        <taxon>Embryophyta</taxon>
        <taxon>Tracheophyta</taxon>
        <taxon>Spermatophyta</taxon>
        <taxon>Magnoliopsida</taxon>
        <taxon>eudicotyledons</taxon>
        <taxon>Gunneridae</taxon>
        <taxon>Pentapetalae</taxon>
        <taxon>Caryophyllales</taxon>
        <taxon>Cactineae</taxon>
        <taxon>Cactaceae</taxon>
        <taxon>Cactoideae</taxon>
        <taxon>Echinocereeae</taxon>
        <taxon>Carnegiea</taxon>
    </lineage>
</organism>
<evidence type="ECO:0000256" key="3">
    <source>
        <dbReference type="ARBA" id="ARBA00022622"/>
    </source>
</evidence>
<feature type="chain" id="PRO_5040262106" description="Phytocyanin domain-containing protein" evidence="10">
    <location>
        <begin position="22"/>
        <end position="192"/>
    </location>
</feature>
<keyword evidence="8" id="KW-0449">Lipoprotein</keyword>
<evidence type="ECO:0000256" key="1">
    <source>
        <dbReference type="ARBA" id="ARBA00004609"/>
    </source>
</evidence>
<dbReference type="GO" id="GO:0098552">
    <property type="term" value="C:side of membrane"/>
    <property type="evidence" value="ECO:0007669"/>
    <property type="project" value="UniProtKB-KW"/>
</dbReference>
<evidence type="ECO:0000256" key="6">
    <source>
        <dbReference type="ARBA" id="ARBA00023157"/>
    </source>
</evidence>
<keyword evidence="6" id="KW-1015">Disulfide bond</keyword>
<protein>
    <recommendedName>
        <fullName evidence="11">Phytocyanin domain-containing protein</fullName>
    </recommendedName>
</protein>
<evidence type="ECO:0000313" key="12">
    <source>
        <dbReference type="EMBL" id="KAJ8424101.1"/>
    </source>
</evidence>
<gene>
    <name evidence="12" type="ORF">Cgig2_000847</name>
</gene>
<dbReference type="Gene3D" id="2.60.40.420">
    <property type="entry name" value="Cupredoxins - blue copper proteins"/>
    <property type="match status" value="1"/>
</dbReference>
<dbReference type="InterPro" id="IPR003245">
    <property type="entry name" value="Phytocyanin_dom"/>
</dbReference>
<keyword evidence="3" id="KW-0336">GPI-anchor</keyword>
<evidence type="ECO:0000256" key="4">
    <source>
        <dbReference type="ARBA" id="ARBA00022729"/>
    </source>
</evidence>
<proteinExistence type="inferred from homology"/>
<sequence>MGMRMKFIYASELLMVMQAIALSLCSAYQYKVGDLDAWGIPTSANPDVYTKWSKNYIFRVGDSLLFLYPPSQDSVIQVTPQAYKECHLKDPILYMNDGNSVFNISQPGEYYFTSGEAGHCQKAQKLRISIPGDGTIAFAYPPSYGPTAAPSGYHNLFGSIPTPNAASALTISSFLASCLGLALLDLPSSLPL</sequence>
<evidence type="ECO:0000256" key="8">
    <source>
        <dbReference type="ARBA" id="ARBA00023288"/>
    </source>
</evidence>
<dbReference type="InterPro" id="IPR008972">
    <property type="entry name" value="Cupredoxin"/>
</dbReference>
<evidence type="ECO:0000256" key="2">
    <source>
        <dbReference type="ARBA" id="ARBA00022475"/>
    </source>
</evidence>
<dbReference type="InterPro" id="IPR039391">
    <property type="entry name" value="Phytocyanin-like"/>
</dbReference>
<keyword evidence="2" id="KW-1003">Cell membrane</keyword>
<dbReference type="SUPFAM" id="SSF49503">
    <property type="entry name" value="Cupredoxins"/>
    <property type="match status" value="1"/>
</dbReference>
<evidence type="ECO:0000256" key="9">
    <source>
        <dbReference type="ARBA" id="ARBA00035011"/>
    </source>
</evidence>
<dbReference type="Pfam" id="PF02298">
    <property type="entry name" value="Cu_bind_like"/>
    <property type="match status" value="1"/>
</dbReference>
<evidence type="ECO:0000256" key="10">
    <source>
        <dbReference type="SAM" id="SignalP"/>
    </source>
</evidence>
<comment type="caution">
    <text evidence="12">The sequence shown here is derived from an EMBL/GenBank/DDBJ whole genome shotgun (WGS) entry which is preliminary data.</text>
</comment>
<reference evidence="12" key="1">
    <citation type="submission" date="2022-04" db="EMBL/GenBank/DDBJ databases">
        <title>Carnegiea gigantea Genome sequencing and assembly v2.</title>
        <authorList>
            <person name="Copetti D."/>
            <person name="Sanderson M.J."/>
            <person name="Burquez A."/>
            <person name="Wojciechowski M.F."/>
        </authorList>
    </citation>
    <scope>NUCLEOTIDE SEQUENCE</scope>
    <source>
        <strain evidence="12">SGP5-SGP5p</strain>
        <tissue evidence="12">Aerial part</tissue>
    </source>
</reference>
<evidence type="ECO:0000313" key="13">
    <source>
        <dbReference type="Proteomes" id="UP001153076"/>
    </source>
</evidence>
<dbReference type="AlphaFoldDB" id="A0A9Q1JKW5"/>
<keyword evidence="13" id="KW-1185">Reference proteome</keyword>
<dbReference type="CDD" id="cd11019">
    <property type="entry name" value="OsENODL1_like"/>
    <property type="match status" value="1"/>
</dbReference>